<organism evidence="7 8">
    <name type="scientific">Vitis vinifera</name>
    <name type="common">Grape</name>
    <dbReference type="NCBI Taxonomy" id="29760"/>
    <lineage>
        <taxon>Eukaryota</taxon>
        <taxon>Viridiplantae</taxon>
        <taxon>Streptophyta</taxon>
        <taxon>Embryophyta</taxon>
        <taxon>Tracheophyta</taxon>
        <taxon>Spermatophyta</taxon>
        <taxon>Magnoliopsida</taxon>
        <taxon>eudicotyledons</taxon>
        <taxon>Gunneridae</taxon>
        <taxon>Pentapetalae</taxon>
        <taxon>rosids</taxon>
        <taxon>Vitales</taxon>
        <taxon>Vitaceae</taxon>
        <taxon>Viteae</taxon>
        <taxon>Vitis</taxon>
    </lineage>
</organism>
<keyword evidence="4" id="KW-0539">Nucleus</keyword>
<gene>
    <name evidence="7" type="ORF">CK203_029593</name>
</gene>
<dbReference type="Proteomes" id="UP000288805">
    <property type="component" value="Unassembled WGS sequence"/>
</dbReference>
<dbReference type="AlphaFoldDB" id="A0A438JCF8"/>
<evidence type="ECO:0000256" key="3">
    <source>
        <dbReference type="ARBA" id="ARBA00023163"/>
    </source>
</evidence>
<protein>
    <recommendedName>
        <fullName evidence="6">NAC domain-containing protein</fullName>
    </recommendedName>
</protein>
<dbReference type="GO" id="GO:0006355">
    <property type="term" value="P:regulation of DNA-templated transcription"/>
    <property type="evidence" value="ECO:0007669"/>
    <property type="project" value="InterPro"/>
</dbReference>
<feature type="compositionally biased region" description="Basic and acidic residues" evidence="5">
    <location>
        <begin position="85"/>
        <end position="98"/>
    </location>
</feature>
<sequence>MGNVPIGQLEMDIGRPPELIKELIKRSNLRSEMWGAGKFLVFYRESAPHRVKTNWIMHEFRVFEPPKPPEELVSMIRGVYRKDERISERSRYESRVDESSSSSSKIPRLELSPNPNEADNPYEE</sequence>
<dbReference type="InterPro" id="IPR036093">
    <property type="entry name" value="NAC_dom_sf"/>
</dbReference>
<evidence type="ECO:0000256" key="4">
    <source>
        <dbReference type="ARBA" id="ARBA00023242"/>
    </source>
</evidence>
<dbReference type="EMBL" id="QGNW01000050">
    <property type="protein sequence ID" value="RVX06622.1"/>
    <property type="molecule type" value="Genomic_DNA"/>
</dbReference>
<evidence type="ECO:0000259" key="6">
    <source>
        <dbReference type="PROSITE" id="PS51005"/>
    </source>
</evidence>
<reference evidence="7 8" key="1">
    <citation type="journal article" date="2018" name="PLoS Genet.">
        <title>Population sequencing reveals clonal diversity and ancestral inbreeding in the grapevine cultivar Chardonnay.</title>
        <authorList>
            <person name="Roach M.J."/>
            <person name="Johnson D.L."/>
            <person name="Bohlmann J."/>
            <person name="van Vuuren H.J."/>
            <person name="Jones S.J."/>
            <person name="Pretorius I.S."/>
            <person name="Schmidt S.A."/>
            <person name="Borneman A.R."/>
        </authorList>
    </citation>
    <scope>NUCLEOTIDE SEQUENCE [LARGE SCALE GENOMIC DNA]</scope>
    <source>
        <strain evidence="8">cv. Chardonnay</strain>
        <tissue evidence="7">Leaf</tissue>
    </source>
</reference>
<feature type="domain" description="NAC" evidence="6">
    <location>
        <begin position="1"/>
        <end position="82"/>
    </location>
</feature>
<evidence type="ECO:0000256" key="2">
    <source>
        <dbReference type="ARBA" id="ARBA00023125"/>
    </source>
</evidence>
<evidence type="ECO:0000256" key="1">
    <source>
        <dbReference type="ARBA" id="ARBA00023015"/>
    </source>
</evidence>
<keyword evidence="3" id="KW-0804">Transcription</keyword>
<dbReference type="SUPFAM" id="SSF101941">
    <property type="entry name" value="NAC domain"/>
    <property type="match status" value="1"/>
</dbReference>
<keyword evidence="1" id="KW-0805">Transcription regulation</keyword>
<name>A0A438JCF8_VITVI</name>
<dbReference type="Gene3D" id="2.170.150.80">
    <property type="entry name" value="NAC domain"/>
    <property type="match status" value="1"/>
</dbReference>
<feature type="region of interest" description="Disordered" evidence="5">
    <location>
        <begin position="85"/>
        <end position="124"/>
    </location>
</feature>
<comment type="caution">
    <text evidence="7">The sequence shown here is derived from an EMBL/GenBank/DDBJ whole genome shotgun (WGS) entry which is preliminary data.</text>
</comment>
<accession>A0A438JCF8</accession>
<dbReference type="GO" id="GO:0003677">
    <property type="term" value="F:DNA binding"/>
    <property type="evidence" value="ECO:0007669"/>
    <property type="project" value="UniProtKB-KW"/>
</dbReference>
<dbReference type="PROSITE" id="PS51005">
    <property type="entry name" value="NAC"/>
    <property type="match status" value="1"/>
</dbReference>
<evidence type="ECO:0000256" key="5">
    <source>
        <dbReference type="SAM" id="MobiDB-lite"/>
    </source>
</evidence>
<keyword evidence="2" id="KW-0238">DNA-binding</keyword>
<dbReference type="InterPro" id="IPR003441">
    <property type="entry name" value="NAC-dom"/>
</dbReference>
<evidence type="ECO:0000313" key="7">
    <source>
        <dbReference type="EMBL" id="RVX06622.1"/>
    </source>
</evidence>
<proteinExistence type="predicted"/>
<evidence type="ECO:0000313" key="8">
    <source>
        <dbReference type="Proteomes" id="UP000288805"/>
    </source>
</evidence>